<dbReference type="Pfam" id="PF02653">
    <property type="entry name" value="BPD_transp_2"/>
    <property type="match status" value="1"/>
</dbReference>
<protein>
    <submittedName>
        <fullName evidence="7">ABC transporter permease</fullName>
    </submittedName>
</protein>
<feature type="transmembrane region" description="Helical" evidence="6">
    <location>
        <begin position="84"/>
        <end position="105"/>
    </location>
</feature>
<dbReference type="RefSeq" id="WP_147783982.1">
    <property type="nucleotide sequence ID" value="NZ_VRMG01000008.1"/>
</dbReference>
<dbReference type="GO" id="GO:0005886">
    <property type="term" value="C:plasma membrane"/>
    <property type="evidence" value="ECO:0007669"/>
    <property type="project" value="UniProtKB-SubCell"/>
</dbReference>
<sequence>MTTTDTSTESPDGITTEITPLEDEAELVTSRSSSGRRAIDIVVRSIVPIVLALIVAALILLALGKNPLQFYGAIIENGLVGQNWENSLVMMTPLLLVAIGLIVVFRGQLWNLGYDGQFLLGGVVVAGLAPQLIAATSPGIAYLVLTLAAIAVAAAWTIIPAWLKAFFGTNEIITTIVMSTIGVGLTNILIEYVFQNPAVRTPQSRAIDPGDMLPYIPGTQVPIGLIVALLVAVIFQFVLSRTSFGLRLDVFGSSAKAARHVGINSRTMTIVLFLISGGLIGLAASMDIFGQWGYMRTNWNPSYGNAIMPFVFLARLSPVGAIPFIAFYSVFATGGTIAAQESGVSVDFLQIVVALILVFMTVTEYVGTKRDLGQSYLPDELKDAMRKPLNALTGRMRK</sequence>
<dbReference type="CDD" id="cd06580">
    <property type="entry name" value="TM_PBP1_transp_TpRbsC_like"/>
    <property type="match status" value="1"/>
</dbReference>
<feature type="transmembrane region" description="Helical" evidence="6">
    <location>
        <begin position="41"/>
        <end position="64"/>
    </location>
</feature>
<reference evidence="7 8" key="1">
    <citation type="submission" date="2019-08" db="EMBL/GenBank/DDBJ databases">
        <title>Bacterial whole genome sequence for Glaciihabitans sp. CHu50b-6-2.</title>
        <authorList>
            <person name="Jin L."/>
        </authorList>
    </citation>
    <scope>NUCLEOTIDE SEQUENCE [LARGE SCALE GENOMIC DNA]</scope>
    <source>
        <strain evidence="7 8">CHu50b-6-2</strain>
    </source>
</reference>
<accession>A0A5C8UR44</accession>
<evidence type="ECO:0000256" key="5">
    <source>
        <dbReference type="ARBA" id="ARBA00023136"/>
    </source>
</evidence>
<gene>
    <name evidence="7" type="ORF">FVP33_12465</name>
</gene>
<dbReference type="AlphaFoldDB" id="A0A5C8UR44"/>
<dbReference type="PANTHER" id="PTHR47089">
    <property type="entry name" value="ABC TRANSPORTER, PERMEASE PROTEIN"/>
    <property type="match status" value="1"/>
</dbReference>
<feature type="transmembrane region" description="Helical" evidence="6">
    <location>
        <begin position="343"/>
        <end position="362"/>
    </location>
</feature>
<dbReference type="PANTHER" id="PTHR47089:SF1">
    <property type="entry name" value="GUANOSINE ABC TRANSPORTER PERMEASE PROTEIN NUPP"/>
    <property type="match status" value="1"/>
</dbReference>
<feature type="transmembrane region" description="Helical" evidence="6">
    <location>
        <begin position="215"/>
        <end position="239"/>
    </location>
</feature>
<feature type="transmembrane region" description="Helical" evidence="6">
    <location>
        <begin position="175"/>
        <end position="195"/>
    </location>
</feature>
<evidence type="ECO:0000256" key="1">
    <source>
        <dbReference type="ARBA" id="ARBA00004651"/>
    </source>
</evidence>
<evidence type="ECO:0000256" key="3">
    <source>
        <dbReference type="ARBA" id="ARBA00022692"/>
    </source>
</evidence>
<dbReference type="EMBL" id="VRMG01000008">
    <property type="protein sequence ID" value="TXN29939.1"/>
    <property type="molecule type" value="Genomic_DNA"/>
</dbReference>
<dbReference type="Proteomes" id="UP000321379">
    <property type="component" value="Unassembled WGS sequence"/>
</dbReference>
<feature type="transmembrane region" description="Helical" evidence="6">
    <location>
        <begin position="306"/>
        <end position="331"/>
    </location>
</feature>
<comment type="caution">
    <text evidence="7">The sequence shown here is derived from an EMBL/GenBank/DDBJ whole genome shotgun (WGS) entry which is preliminary data.</text>
</comment>
<evidence type="ECO:0000256" key="6">
    <source>
        <dbReference type="SAM" id="Phobius"/>
    </source>
</evidence>
<evidence type="ECO:0000256" key="2">
    <source>
        <dbReference type="ARBA" id="ARBA00022475"/>
    </source>
</evidence>
<keyword evidence="4 6" id="KW-1133">Transmembrane helix</keyword>
<dbReference type="GO" id="GO:0022857">
    <property type="term" value="F:transmembrane transporter activity"/>
    <property type="evidence" value="ECO:0007669"/>
    <property type="project" value="InterPro"/>
</dbReference>
<evidence type="ECO:0000313" key="8">
    <source>
        <dbReference type="Proteomes" id="UP000321379"/>
    </source>
</evidence>
<keyword evidence="5 6" id="KW-0472">Membrane</keyword>
<evidence type="ECO:0000256" key="4">
    <source>
        <dbReference type="ARBA" id="ARBA00022989"/>
    </source>
</evidence>
<keyword evidence="8" id="KW-1185">Reference proteome</keyword>
<evidence type="ECO:0000313" key="7">
    <source>
        <dbReference type="EMBL" id="TXN29939.1"/>
    </source>
</evidence>
<name>A0A5C8UR44_9MICO</name>
<keyword evidence="3 6" id="KW-0812">Transmembrane</keyword>
<keyword evidence="2" id="KW-1003">Cell membrane</keyword>
<organism evidence="7 8">
    <name type="scientific">Lacisediminihabitans profunda</name>
    <dbReference type="NCBI Taxonomy" id="2594790"/>
    <lineage>
        <taxon>Bacteria</taxon>
        <taxon>Bacillati</taxon>
        <taxon>Actinomycetota</taxon>
        <taxon>Actinomycetes</taxon>
        <taxon>Micrococcales</taxon>
        <taxon>Microbacteriaceae</taxon>
        <taxon>Lacisediminihabitans</taxon>
    </lineage>
</organism>
<feature type="transmembrane region" description="Helical" evidence="6">
    <location>
        <begin position="269"/>
        <end position="294"/>
    </location>
</feature>
<feature type="transmembrane region" description="Helical" evidence="6">
    <location>
        <begin position="117"/>
        <end position="134"/>
    </location>
</feature>
<dbReference type="InterPro" id="IPR001851">
    <property type="entry name" value="ABC_transp_permease"/>
</dbReference>
<proteinExistence type="predicted"/>
<comment type="subcellular location">
    <subcellularLocation>
        <location evidence="1">Cell membrane</location>
        <topology evidence="1">Multi-pass membrane protein</topology>
    </subcellularLocation>
</comment>
<feature type="transmembrane region" description="Helical" evidence="6">
    <location>
        <begin position="140"/>
        <end position="163"/>
    </location>
</feature>